<dbReference type="OrthoDB" id="5604126at2"/>
<keyword evidence="2" id="KW-1185">Reference proteome</keyword>
<reference evidence="1 2" key="1">
    <citation type="submission" date="2014-12" db="EMBL/GenBank/DDBJ databases">
        <title>Complete genome sequence of Francisella guanzhouensis strain 08HL01032 isolated from air-conditioning system in China.</title>
        <authorList>
            <person name="Svensson D."/>
            <person name="Ohrman C."/>
            <person name="Backman S."/>
            <person name="Karlsson E."/>
            <person name="Nilsson E."/>
            <person name="Bystrom M."/>
            <person name="Larkeryd A."/>
            <person name="Stenberg P."/>
            <person name="Scholtz H.C."/>
            <person name="Forsman M."/>
            <person name="Sjodin A."/>
        </authorList>
    </citation>
    <scope>NUCLEOTIDE SEQUENCE [LARGE SCALE GENOMIC DNA]</scope>
    <source>
        <strain evidence="1 2">08HL01032</strain>
    </source>
</reference>
<gene>
    <name evidence="1" type="ORF">SD28_04525</name>
</gene>
<proteinExistence type="predicted"/>
<dbReference type="HOGENOM" id="CLU_1692917_0_0_6"/>
<dbReference type="KEGG" id="fgu:SD28_04525"/>
<protein>
    <submittedName>
        <fullName evidence="1">Uncharacterized protein</fullName>
    </submittedName>
</protein>
<dbReference type="EMBL" id="CP010427">
    <property type="protein sequence ID" value="AJC48948.1"/>
    <property type="molecule type" value="Genomic_DNA"/>
</dbReference>
<sequence length="155" mass="17985">MKNKSSGWYTGWNHSDRKGQAINSVVNYLQTCIDNYKFPSQCDLECIFRSTLIICAVVRGKDLPNPLSKDNIKMTKTAKGIFSFDVVPNNKLAFEAGELSLDWVREARRNYGDRDRYKIFLGKLEGWNPGFNVSKLYTNKDNYYKLVEEAIVYRF</sequence>
<organism evidence="1 2">
    <name type="scientific">Allofrancisella guangzhouensis</name>
    <dbReference type="NCBI Taxonomy" id="594679"/>
    <lineage>
        <taxon>Bacteria</taxon>
        <taxon>Pseudomonadati</taxon>
        <taxon>Pseudomonadota</taxon>
        <taxon>Gammaproteobacteria</taxon>
        <taxon>Thiotrichales</taxon>
        <taxon>Francisellaceae</taxon>
        <taxon>Allofrancisella</taxon>
    </lineage>
</organism>
<dbReference type="Proteomes" id="UP000031104">
    <property type="component" value="Chromosome"/>
</dbReference>
<evidence type="ECO:0000313" key="2">
    <source>
        <dbReference type="Proteomes" id="UP000031104"/>
    </source>
</evidence>
<name>A0A0A8E4J8_9GAMM</name>
<dbReference type="STRING" id="594679.SD28_04525"/>
<dbReference type="RefSeq" id="WP_039124520.1">
    <property type="nucleotide sequence ID" value="NZ_CP010427.1"/>
</dbReference>
<accession>A0A0A8E4J8</accession>
<dbReference type="AlphaFoldDB" id="A0A0A8E4J8"/>
<evidence type="ECO:0000313" key="1">
    <source>
        <dbReference type="EMBL" id="AJC48948.1"/>
    </source>
</evidence>